<dbReference type="WBParaSite" id="SSLN_0001489001-mRNA-1">
    <property type="protein sequence ID" value="SSLN_0001489001-mRNA-1"/>
    <property type="gene ID" value="SSLN_0001489001"/>
</dbReference>
<dbReference type="EMBL" id="UYSU01038878">
    <property type="protein sequence ID" value="VDM00734.1"/>
    <property type="molecule type" value="Genomic_DNA"/>
</dbReference>
<organism evidence="3">
    <name type="scientific">Schistocephalus solidus</name>
    <name type="common">Tapeworm</name>
    <dbReference type="NCBI Taxonomy" id="70667"/>
    <lineage>
        <taxon>Eukaryota</taxon>
        <taxon>Metazoa</taxon>
        <taxon>Spiralia</taxon>
        <taxon>Lophotrochozoa</taxon>
        <taxon>Platyhelminthes</taxon>
        <taxon>Cestoda</taxon>
        <taxon>Eucestoda</taxon>
        <taxon>Diphyllobothriidea</taxon>
        <taxon>Diphyllobothriidae</taxon>
        <taxon>Schistocephalus</taxon>
    </lineage>
</organism>
<protein>
    <submittedName>
        <fullName evidence="1 3">Uncharacterized protein</fullName>
    </submittedName>
</protein>
<proteinExistence type="predicted"/>
<gene>
    <name evidence="1" type="ORF">SSLN_LOCUS14348</name>
</gene>
<reference evidence="3" key="1">
    <citation type="submission" date="2016-06" db="UniProtKB">
        <authorList>
            <consortium name="WormBaseParasite"/>
        </authorList>
    </citation>
    <scope>IDENTIFICATION</scope>
</reference>
<dbReference type="AlphaFoldDB" id="A0A183TD00"/>
<evidence type="ECO:0000313" key="3">
    <source>
        <dbReference type="WBParaSite" id="SSLN_0001489001-mRNA-1"/>
    </source>
</evidence>
<sequence>MDQVPIAGGRDGGGIGSGYWGTGSGLNCAASGRRGSVADGRHRCRYCECGRNERGDGDWRWLRFRIAISGGAAVRPPGSRGVWGRRNDRGVCGFSSRGCCMGPVLRPKMPEEAGSRAKCSVAASECWKGLGVGVVDQAVILGLATTIRFAS</sequence>
<evidence type="ECO:0000313" key="1">
    <source>
        <dbReference type="EMBL" id="VDM00734.1"/>
    </source>
</evidence>
<keyword evidence="2" id="KW-1185">Reference proteome</keyword>
<evidence type="ECO:0000313" key="2">
    <source>
        <dbReference type="Proteomes" id="UP000275846"/>
    </source>
</evidence>
<reference evidence="1 2" key="2">
    <citation type="submission" date="2018-11" db="EMBL/GenBank/DDBJ databases">
        <authorList>
            <consortium name="Pathogen Informatics"/>
        </authorList>
    </citation>
    <scope>NUCLEOTIDE SEQUENCE [LARGE SCALE GENOMIC DNA]</scope>
    <source>
        <strain evidence="1 2">NST_G2</strain>
    </source>
</reference>
<name>A0A183TD00_SCHSO</name>
<dbReference type="Proteomes" id="UP000275846">
    <property type="component" value="Unassembled WGS sequence"/>
</dbReference>
<accession>A0A183TD00</accession>